<protein>
    <submittedName>
        <fullName evidence="2">Uncharacterized protein</fullName>
    </submittedName>
</protein>
<name>A0A380CI08_SPOPA</name>
<accession>A0A380CI08</accession>
<reference evidence="2 3" key="1">
    <citation type="submission" date="2018-06" db="EMBL/GenBank/DDBJ databases">
        <authorList>
            <consortium name="Pathogen Informatics"/>
            <person name="Doyle S."/>
        </authorList>
    </citation>
    <scope>NUCLEOTIDE SEQUENCE [LARGE SCALE GENOMIC DNA]</scope>
    <source>
        <strain evidence="3">ATCC 11859 / DSM 33 / NCIB 8841 / NCTC 4822</strain>
    </source>
</reference>
<gene>
    <name evidence="2" type="ORF">NCTC4822_03091</name>
</gene>
<proteinExistence type="predicted"/>
<feature type="region of interest" description="Disordered" evidence="1">
    <location>
        <begin position="198"/>
        <end position="256"/>
    </location>
</feature>
<dbReference type="EMBL" id="UGYZ01000002">
    <property type="protein sequence ID" value="SUJ20898.1"/>
    <property type="molecule type" value="Genomic_DNA"/>
</dbReference>
<dbReference type="Proteomes" id="UP000254519">
    <property type="component" value="Unassembled WGS sequence"/>
</dbReference>
<evidence type="ECO:0000313" key="3">
    <source>
        <dbReference type="Proteomes" id="UP000254519"/>
    </source>
</evidence>
<sequence length="439" mass="50152">MFYINKPCGCRAFENCNRCRRGLRTPKRCNKCRRDLGGSKRCKQCHNSEENTIIYINENNYIGKSTSVFEHDNYEKEKYPCEKNEKHHCESDKCRRCLGGSERCKQCHSNEGNAKIYTNENDYIGKSTLVFEHDNCEKEKYPCESHGKHHCKSDDCGKYHCKSDDCSKHHCKSDDCSKHRCKSDDCSKHHCKSDDCSKHHCKSDDCSKHHCKSDDCSKHHCKSDDCSKHHCKSDDCSKHHCKSDDCSKHHCKSDDCGKHHCKSGNCGKHNCKCDSKDFCDHSSSFEKEPDESCNQHKEHCNDRIYTNIVKGIDLCRKQEEIRCFKHCDPISQPCDCRYYNHFTSRLNLDFSGLVVVKNTGKPACGCSMKVRVTDIAGTSLVATVSPGASVPIFVECLRSLDIACFKHGAETPVTETCSGEVIFDLEYCITRSIPHRNND</sequence>
<dbReference type="AlphaFoldDB" id="A0A380CI08"/>
<keyword evidence="3" id="KW-1185">Reference proteome</keyword>
<evidence type="ECO:0000256" key="1">
    <source>
        <dbReference type="SAM" id="MobiDB-lite"/>
    </source>
</evidence>
<evidence type="ECO:0000313" key="2">
    <source>
        <dbReference type="EMBL" id="SUJ20898.1"/>
    </source>
</evidence>
<organism evidence="2 3">
    <name type="scientific">Sporosarcina pasteurii</name>
    <name type="common">Bacillus pasteurii</name>
    <dbReference type="NCBI Taxonomy" id="1474"/>
    <lineage>
        <taxon>Bacteria</taxon>
        <taxon>Bacillati</taxon>
        <taxon>Bacillota</taxon>
        <taxon>Bacilli</taxon>
        <taxon>Bacillales</taxon>
        <taxon>Caryophanaceae</taxon>
        <taxon>Sporosarcina</taxon>
    </lineage>
</organism>